<proteinExistence type="predicted"/>
<protein>
    <submittedName>
        <fullName evidence="1">Uncharacterized protein</fullName>
    </submittedName>
</protein>
<keyword evidence="2" id="KW-1185">Reference proteome</keyword>
<name>A0ACC6IUM4_9FLAO</name>
<sequence length="60" mass="7069">MENVKLTTILRMLIVIFINIHVQCLKNDNAITKITKKKKKEPKKSDISIETGYRKIRRTI</sequence>
<gene>
    <name evidence="1" type="ORF">J2795_002068</name>
</gene>
<evidence type="ECO:0000313" key="2">
    <source>
        <dbReference type="Proteomes" id="UP001184376"/>
    </source>
</evidence>
<dbReference type="EMBL" id="JAVDRG010000002">
    <property type="protein sequence ID" value="MDR6441368.1"/>
    <property type="molecule type" value="Genomic_DNA"/>
</dbReference>
<accession>A0ACC6IUM4</accession>
<comment type="caution">
    <text evidence="1">The sequence shown here is derived from an EMBL/GenBank/DDBJ whole genome shotgun (WGS) entry which is preliminary data.</text>
</comment>
<dbReference type="Proteomes" id="UP001184376">
    <property type="component" value="Unassembled WGS sequence"/>
</dbReference>
<organism evidence="1 2">
    <name type="scientific">Chryseobacterium bernardetii</name>
    <dbReference type="NCBI Taxonomy" id="1241978"/>
    <lineage>
        <taxon>Bacteria</taxon>
        <taxon>Pseudomonadati</taxon>
        <taxon>Bacteroidota</taxon>
        <taxon>Flavobacteriia</taxon>
        <taxon>Flavobacteriales</taxon>
        <taxon>Weeksellaceae</taxon>
        <taxon>Chryseobacterium group</taxon>
        <taxon>Chryseobacterium</taxon>
    </lineage>
</organism>
<evidence type="ECO:0000313" key="1">
    <source>
        <dbReference type="EMBL" id="MDR6441368.1"/>
    </source>
</evidence>
<reference evidence="1" key="1">
    <citation type="submission" date="2023-07" db="EMBL/GenBank/DDBJ databases">
        <title>Sorghum-associated microbial communities from plants grown in Nebraska, USA.</title>
        <authorList>
            <person name="Schachtman D."/>
        </authorList>
    </citation>
    <scope>NUCLEOTIDE SEQUENCE</scope>
    <source>
        <strain evidence="1">DS1280</strain>
    </source>
</reference>